<gene>
    <name evidence="10" type="ORF">WJ35_11925</name>
</gene>
<comment type="subunit">
    <text evidence="7">Homodimer.</text>
</comment>
<name>A0A1B4LET0_9BURK</name>
<keyword evidence="6 7" id="KW-0411">Iron-sulfur</keyword>
<feature type="chain" id="PRO_5008564963" description="High-potential iron-sulfur protein" evidence="8">
    <location>
        <begin position="28"/>
        <end position="104"/>
    </location>
</feature>
<dbReference type="Gene3D" id="4.10.490.10">
    <property type="entry name" value="High potential iron-sulphur protein"/>
    <property type="match status" value="1"/>
</dbReference>
<keyword evidence="8" id="KW-0732">Signal</keyword>
<keyword evidence="1 7" id="KW-0813">Transport</keyword>
<dbReference type="GO" id="GO:0019646">
    <property type="term" value="P:aerobic electron transport chain"/>
    <property type="evidence" value="ECO:0007669"/>
    <property type="project" value="InterPro"/>
</dbReference>
<dbReference type="InterPro" id="IPR000170">
    <property type="entry name" value="High_potential_FeS_prot"/>
</dbReference>
<dbReference type="PROSITE" id="PS51373">
    <property type="entry name" value="HIPIP"/>
    <property type="match status" value="1"/>
</dbReference>
<reference evidence="10 11" key="1">
    <citation type="submission" date="2015-12" db="EMBL/GenBank/DDBJ databases">
        <title>Diversity of Burkholderia near neighbor genomes.</title>
        <authorList>
            <person name="Sahl J."/>
            <person name="Wagner D."/>
            <person name="Keim P."/>
        </authorList>
    </citation>
    <scope>NUCLEOTIDE SEQUENCE [LARGE SCALE GENOMIC DNA]</scope>
    <source>
        <strain evidence="10 11">MSMB0783</strain>
    </source>
</reference>
<evidence type="ECO:0000313" key="10">
    <source>
        <dbReference type="EMBL" id="AOJ75696.1"/>
    </source>
</evidence>
<dbReference type="Proteomes" id="UP000243680">
    <property type="component" value="Chromosome 1"/>
</dbReference>
<dbReference type="GO" id="GO:0009055">
    <property type="term" value="F:electron transfer activity"/>
    <property type="evidence" value="ECO:0007669"/>
    <property type="project" value="InterPro"/>
</dbReference>
<evidence type="ECO:0000256" key="5">
    <source>
        <dbReference type="ARBA" id="ARBA00023004"/>
    </source>
</evidence>
<dbReference type="AlphaFoldDB" id="A0A1B4LET0"/>
<organism evidence="10 11">
    <name type="scientific">Burkholderia ubonensis</name>
    <dbReference type="NCBI Taxonomy" id="101571"/>
    <lineage>
        <taxon>Bacteria</taxon>
        <taxon>Pseudomonadati</taxon>
        <taxon>Pseudomonadota</taxon>
        <taxon>Betaproteobacteria</taxon>
        <taxon>Burkholderiales</taxon>
        <taxon>Burkholderiaceae</taxon>
        <taxon>Burkholderia</taxon>
        <taxon>Burkholderia cepacia complex</taxon>
    </lineage>
</organism>
<evidence type="ECO:0000256" key="1">
    <source>
        <dbReference type="ARBA" id="ARBA00022448"/>
    </source>
</evidence>
<evidence type="ECO:0000256" key="4">
    <source>
        <dbReference type="ARBA" id="ARBA00022982"/>
    </source>
</evidence>
<dbReference type="GO" id="GO:0046872">
    <property type="term" value="F:metal ion binding"/>
    <property type="evidence" value="ECO:0007669"/>
    <property type="project" value="UniProtKB-KW"/>
</dbReference>
<evidence type="ECO:0000256" key="8">
    <source>
        <dbReference type="SAM" id="SignalP"/>
    </source>
</evidence>
<comment type="similarity">
    <text evidence="7">Belongs to the high-potential iron-sulfur protein (HiPIP) family.</text>
</comment>
<feature type="signal peptide" evidence="8">
    <location>
        <begin position="1"/>
        <end position="27"/>
    </location>
</feature>
<proteinExistence type="inferred from homology"/>
<feature type="domain" description="High potential iron-sulfur proteins family profile" evidence="9">
    <location>
        <begin position="27"/>
        <end position="104"/>
    </location>
</feature>
<evidence type="ECO:0000259" key="9">
    <source>
        <dbReference type="PROSITE" id="PS51373"/>
    </source>
</evidence>
<dbReference type="GO" id="GO:0051539">
    <property type="term" value="F:4 iron, 4 sulfur cluster binding"/>
    <property type="evidence" value="ECO:0007669"/>
    <property type="project" value="UniProtKB-KW"/>
</dbReference>
<keyword evidence="4 7" id="KW-0249">Electron transport</keyword>
<dbReference type="InterPro" id="IPR036369">
    <property type="entry name" value="HIPIP_sf"/>
</dbReference>
<keyword evidence="2 7" id="KW-0004">4Fe-4S</keyword>
<dbReference type="SUPFAM" id="SSF57652">
    <property type="entry name" value="HIPIP (high potential iron protein)"/>
    <property type="match status" value="1"/>
</dbReference>
<accession>A0A1B4LET0</accession>
<dbReference type="Pfam" id="PF01355">
    <property type="entry name" value="HIPIP"/>
    <property type="match status" value="1"/>
</dbReference>
<sequence>MKTSRRSFLITSVGVVSAMALSREALAADLPMLSESDPAAQALGYKMDATKVDKAKFPKYAAGQDCAACMLYQGKPGSASGPCGAFPGKQVSAKGWCNAFSKMG</sequence>
<comment type="function">
    <text evidence="7">Specific class of high-redox-potential 4Fe-4S ferredoxins. Functions in anaerobic electron transport in most purple and in some other photosynthetic bacteria and in at least one genus (Paracoccus) of halophilic, denitrifying bacteria.</text>
</comment>
<evidence type="ECO:0000313" key="11">
    <source>
        <dbReference type="Proteomes" id="UP000243680"/>
    </source>
</evidence>
<evidence type="ECO:0000256" key="6">
    <source>
        <dbReference type="ARBA" id="ARBA00023014"/>
    </source>
</evidence>
<dbReference type="InterPro" id="IPR006311">
    <property type="entry name" value="TAT_signal"/>
</dbReference>
<protein>
    <recommendedName>
        <fullName evidence="7">High-potential iron-sulfur protein</fullName>
        <shortName evidence="7">HiPIP</shortName>
    </recommendedName>
</protein>
<dbReference type="RefSeq" id="WP_069239209.1">
    <property type="nucleotide sequence ID" value="NZ_CP013420.1"/>
</dbReference>
<keyword evidence="3 7" id="KW-0479">Metal-binding</keyword>
<keyword evidence="5 7" id="KW-0408">Iron</keyword>
<evidence type="ECO:0000256" key="2">
    <source>
        <dbReference type="ARBA" id="ARBA00022485"/>
    </source>
</evidence>
<dbReference type="EMBL" id="CP013420">
    <property type="protein sequence ID" value="AOJ75696.1"/>
    <property type="molecule type" value="Genomic_DNA"/>
</dbReference>
<evidence type="ECO:0000256" key="7">
    <source>
        <dbReference type="RuleBase" id="RU000620"/>
    </source>
</evidence>
<dbReference type="PROSITE" id="PS51318">
    <property type="entry name" value="TAT"/>
    <property type="match status" value="1"/>
</dbReference>
<evidence type="ECO:0000256" key="3">
    <source>
        <dbReference type="ARBA" id="ARBA00022723"/>
    </source>
</evidence>